<protein>
    <submittedName>
        <fullName evidence="8">OmpA family protein</fullName>
    </submittedName>
</protein>
<dbReference type="PANTHER" id="PTHR30329">
    <property type="entry name" value="STATOR ELEMENT OF FLAGELLAR MOTOR COMPLEX"/>
    <property type="match status" value="1"/>
</dbReference>
<evidence type="ECO:0000256" key="5">
    <source>
        <dbReference type="PROSITE-ProRule" id="PRU00473"/>
    </source>
</evidence>
<dbReference type="InterPro" id="IPR006664">
    <property type="entry name" value="OMP_bac"/>
</dbReference>
<dbReference type="AlphaFoldDB" id="A0A9D9N5F0"/>
<evidence type="ECO:0000256" key="1">
    <source>
        <dbReference type="ARBA" id="ARBA00004442"/>
    </source>
</evidence>
<comment type="caution">
    <text evidence="8">The sequence shown here is derived from an EMBL/GenBank/DDBJ whole genome shotgun (WGS) entry which is preliminary data.</text>
</comment>
<reference evidence="8" key="1">
    <citation type="submission" date="2020-10" db="EMBL/GenBank/DDBJ databases">
        <authorList>
            <person name="Gilroy R."/>
        </authorList>
    </citation>
    <scope>NUCLEOTIDE SEQUENCE</scope>
    <source>
        <strain evidence="8">G3-3990</strain>
    </source>
</reference>
<dbReference type="PANTHER" id="PTHR30329:SF21">
    <property type="entry name" value="LIPOPROTEIN YIAD-RELATED"/>
    <property type="match status" value="1"/>
</dbReference>
<evidence type="ECO:0000256" key="4">
    <source>
        <dbReference type="ARBA" id="ARBA00023237"/>
    </source>
</evidence>
<dbReference type="SUPFAM" id="SSF103088">
    <property type="entry name" value="OmpA-like"/>
    <property type="match status" value="1"/>
</dbReference>
<dbReference type="Pfam" id="PF02412">
    <property type="entry name" value="TSP_3"/>
    <property type="match status" value="7"/>
</dbReference>
<dbReference type="InterPro" id="IPR028974">
    <property type="entry name" value="TSP_type-3_rpt"/>
</dbReference>
<feature type="chain" id="PRO_5038716424" evidence="6">
    <location>
        <begin position="24"/>
        <end position="853"/>
    </location>
</feature>
<evidence type="ECO:0000256" key="6">
    <source>
        <dbReference type="SAM" id="SignalP"/>
    </source>
</evidence>
<dbReference type="EMBL" id="JADIMG010000101">
    <property type="protein sequence ID" value="MBO8460848.1"/>
    <property type="molecule type" value="Genomic_DNA"/>
</dbReference>
<dbReference type="Proteomes" id="UP000823641">
    <property type="component" value="Unassembled WGS sequence"/>
</dbReference>
<evidence type="ECO:0000313" key="8">
    <source>
        <dbReference type="EMBL" id="MBO8460848.1"/>
    </source>
</evidence>
<dbReference type="InterPro" id="IPR036737">
    <property type="entry name" value="OmpA-like_sf"/>
</dbReference>
<feature type="signal peptide" evidence="6">
    <location>
        <begin position="1"/>
        <end position="23"/>
    </location>
</feature>
<keyword evidence="2 6" id="KW-0732">Signal</keyword>
<dbReference type="GO" id="GO:0009279">
    <property type="term" value="C:cell outer membrane"/>
    <property type="evidence" value="ECO:0007669"/>
    <property type="project" value="UniProtKB-SubCell"/>
</dbReference>
<dbReference type="Pfam" id="PF00691">
    <property type="entry name" value="OmpA"/>
    <property type="match status" value="1"/>
</dbReference>
<dbReference type="PROSITE" id="PS51123">
    <property type="entry name" value="OMPA_2"/>
    <property type="match status" value="1"/>
</dbReference>
<name>A0A9D9N5F0_9BACT</name>
<sequence>MIRIGKTIRIAFLALVGAWGVHASAQQTATLYFLENAPMRHYINPAFQPVSRFYLGVPILGYTGLWAGNNSLSVSDLVYNSPEGNAIWALHPDGDKDRLYGRLRAVTMVDADIRLNLFQMGWRYGESYWHIFADERINVRGGLPRDLFRFALYGMEDLNGVNSYNLKAAQLQGNIYTELGLGYARSINEQWHIGAKLKALLGTAFVSSVQERMDLTLSPDEWNLSGNGQLNIAMPNGIVEYPEQIENIAQITATTPQINSVQDVLNLLKPSGVGGAIDLGVEYTPFEMLSVSASVVDLGLIKWKGKAYKYSIDGTYDGLGTIPYETIQNGSVMDTVNSRLQAIMSDALVDNGSANSFLRMISPKMNIAVEGRFWENRVGVGLVSQTGFINANAYEELTLGVSFRPSDWFNLAGSYSFVNGRWASVGAGLSLGASVVNLTLAADYVPFSYAQYQGVACVPYKVKGLNLAFGLNLVIPDKKVRDADHDGVQNKFDLCPNTPLLVPVDKDGCPLDSDGDGVVDYLDQCPNTPAEAYATVDEFGCPADTDGDGVPDYLDKCPDTPKEAYGMVDASGCPQDTDMDGVPDYLDECPETPRQAYGFVDEKGCLKDTDGDGVPDYLDRCNDTPVEAYATIDEYGCPKDTDGDGVPDYLDKCPDTPAEAKGMVDEYGCPKDTDGDSVPDYLDKCPTVPGTIENDGCPEIKKEVRSLFTKAMQGIQFETGKAVIKKSSYAILKQIAKVFIDNPTYQVEIQGHTDNVGNKDMNLQLSEKRANAVRDFLIKEGVDANRMTAVGYGDTCPVASNKTSKGRAQNRRVEFVVSFEQISYETVDMYGNPIQNSTTDSIQAVPADSVEVK</sequence>
<evidence type="ECO:0000259" key="7">
    <source>
        <dbReference type="PROSITE" id="PS51123"/>
    </source>
</evidence>
<gene>
    <name evidence="8" type="ORF">IAA73_11050</name>
</gene>
<dbReference type="InterPro" id="IPR050330">
    <property type="entry name" value="Bact_OuterMem_StrucFunc"/>
</dbReference>
<keyword evidence="3 5" id="KW-0472">Membrane</keyword>
<dbReference type="Pfam" id="PF18990">
    <property type="entry name" value="DUF5723"/>
    <property type="match status" value="1"/>
</dbReference>
<dbReference type="InterPro" id="IPR043781">
    <property type="entry name" value="DUF5723"/>
</dbReference>
<dbReference type="InterPro" id="IPR006665">
    <property type="entry name" value="OmpA-like"/>
</dbReference>
<evidence type="ECO:0000256" key="2">
    <source>
        <dbReference type="ARBA" id="ARBA00022729"/>
    </source>
</evidence>
<accession>A0A9D9N5F0</accession>
<reference evidence="8" key="2">
    <citation type="journal article" date="2021" name="PeerJ">
        <title>Extensive microbial diversity within the chicken gut microbiome revealed by metagenomics and culture.</title>
        <authorList>
            <person name="Gilroy R."/>
            <person name="Ravi A."/>
            <person name="Getino M."/>
            <person name="Pursley I."/>
            <person name="Horton D.L."/>
            <person name="Alikhan N.F."/>
            <person name="Baker D."/>
            <person name="Gharbi K."/>
            <person name="Hall N."/>
            <person name="Watson M."/>
            <person name="Adriaenssens E.M."/>
            <person name="Foster-Nyarko E."/>
            <person name="Jarju S."/>
            <person name="Secka A."/>
            <person name="Antonio M."/>
            <person name="Oren A."/>
            <person name="Chaudhuri R.R."/>
            <person name="La Ragione R."/>
            <person name="Hildebrand F."/>
            <person name="Pallen M.J."/>
        </authorList>
    </citation>
    <scope>NUCLEOTIDE SEQUENCE</scope>
    <source>
        <strain evidence="8">G3-3990</strain>
    </source>
</reference>
<evidence type="ECO:0000313" key="9">
    <source>
        <dbReference type="Proteomes" id="UP000823641"/>
    </source>
</evidence>
<dbReference type="GO" id="GO:0005509">
    <property type="term" value="F:calcium ion binding"/>
    <property type="evidence" value="ECO:0007669"/>
    <property type="project" value="InterPro"/>
</dbReference>
<keyword evidence="4" id="KW-0998">Cell outer membrane</keyword>
<comment type="subcellular location">
    <subcellularLocation>
        <location evidence="1">Cell outer membrane</location>
    </subcellularLocation>
</comment>
<dbReference type="InterPro" id="IPR003367">
    <property type="entry name" value="Thrombospondin_3-like_rpt"/>
</dbReference>
<dbReference type="Gene3D" id="4.10.1080.10">
    <property type="entry name" value="TSP type-3 repeat"/>
    <property type="match status" value="2"/>
</dbReference>
<dbReference type="PRINTS" id="PR01021">
    <property type="entry name" value="OMPADOMAIN"/>
</dbReference>
<evidence type="ECO:0000256" key="3">
    <source>
        <dbReference type="ARBA" id="ARBA00023136"/>
    </source>
</evidence>
<dbReference type="SUPFAM" id="SSF103647">
    <property type="entry name" value="TSP type-3 repeat"/>
    <property type="match status" value="2"/>
</dbReference>
<feature type="domain" description="OmpA-like" evidence="7">
    <location>
        <begin position="704"/>
        <end position="821"/>
    </location>
</feature>
<organism evidence="8 9">
    <name type="scientific">Candidatus Gallipaludibacter merdavium</name>
    <dbReference type="NCBI Taxonomy" id="2840839"/>
    <lineage>
        <taxon>Bacteria</taxon>
        <taxon>Pseudomonadati</taxon>
        <taxon>Bacteroidota</taxon>
        <taxon>Bacteroidia</taxon>
        <taxon>Bacteroidales</taxon>
        <taxon>Candidatus Gallipaludibacter</taxon>
    </lineage>
</organism>
<proteinExistence type="predicted"/>
<dbReference type="Gene3D" id="3.30.1330.60">
    <property type="entry name" value="OmpA-like domain"/>
    <property type="match status" value="1"/>
</dbReference>
<dbReference type="GO" id="GO:0007155">
    <property type="term" value="P:cell adhesion"/>
    <property type="evidence" value="ECO:0007669"/>
    <property type="project" value="InterPro"/>
</dbReference>
<dbReference type="CDD" id="cd07185">
    <property type="entry name" value="OmpA_C-like"/>
    <property type="match status" value="1"/>
</dbReference>